<organism evidence="1 2">
    <name type="scientific">Hypothenemus hampei</name>
    <name type="common">Coffee berry borer</name>
    <dbReference type="NCBI Taxonomy" id="57062"/>
    <lineage>
        <taxon>Eukaryota</taxon>
        <taxon>Metazoa</taxon>
        <taxon>Ecdysozoa</taxon>
        <taxon>Arthropoda</taxon>
        <taxon>Hexapoda</taxon>
        <taxon>Insecta</taxon>
        <taxon>Pterygota</taxon>
        <taxon>Neoptera</taxon>
        <taxon>Endopterygota</taxon>
        <taxon>Coleoptera</taxon>
        <taxon>Polyphaga</taxon>
        <taxon>Cucujiformia</taxon>
        <taxon>Curculionidae</taxon>
        <taxon>Scolytinae</taxon>
        <taxon>Hypothenemus</taxon>
    </lineage>
</organism>
<gene>
    <name evidence="1" type="ORF">ABEB36_004565</name>
</gene>
<dbReference type="EMBL" id="JBDJPC010000003">
    <property type="protein sequence ID" value="KAL1509897.1"/>
    <property type="molecule type" value="Genomic_DNA"/>
</dbReference>
<reference evidence="1 2" key="1">
    <citation type="submission" date="2024-05" db="EMBL/GenBank/DDBJ databases">
        <title>Genetic variation in Jamaican populations of the coffee berry borer (Hypothenemus hampei).</title>
        <authorList>
            <person name="Errbii M."/>
            <person name="Myrie A."/>
        </authorList>
    </citation>
    <scope>NUCLEOTIDE SEQUENCE [LARGE SCALE GENOMIC DNA]</scope>
    <source>
        <strain evidence="1">JA-Hopewell-2020-01-JO</strain>
        <tissue evidence="1">Whole body</tissue>
    </source>
</reference>
<dbReference type="Proteomes" id="UP001566132">
    <property type="component" value="Unassembled WGS sequence"/>
</dbReference>
<keyword evidence="2" id="KW-1185">Reference proteome</keyword>
<name>A0ABD1F3R4_HYPHA</name>
<accession>A0ABD1F3R4</accession>
<protein>
    <submittedName>
        <fullName evidence="1">Uncharacterized protein</fullName>
    </submittedName>
</protein>
<dbReference type="AlphaFoldDB" id="A0ABD1F3R4"/>
<evidence type="ECO:0000313" key="2">
    <source>
        <dbReference type="Proteomes" id="UP001566132"/>
    </source>
</evidence>
<sequence length="169" mass="18950">MFRKMLHTRVIPLIIIMIEILHYTFSKSLSQGQPQRGFGNTGFLSHVMTEDYRSPPVFNRNDRIFKNNNEEVHVYILHSRYPDTHYLAFGPAVESGLSLERAGFPVERNGFPVERTSFTWGTDLSTQIPSFSAAGSLDCNGTGRHVKGLGCQPLVNYTTNTSSPDPSRG</sequence>
<comment type="caution">
    <text evidence="1">The sequence shown here is derived from an EMBL/GenBank/DDBJ whole genome shotgun (WGS) entry which is preliminary data.</text>
</comment>
<evidence type="ECO:0000313" key="1">
    <source>
        <dbReference type="EMBL" id="KAL1509897.1"/>
    </source>
</evidence>
<proteinExistence type="predicted"/>